<name>A0A1G2CAI9_9BACT</name>
<comment type="caution">
    <text evidence="1">The sequence shown here is derived from an EMBL/GenBank/DDBJ whole genome shotgun (WGS) entry which is preliminary data.</text>
</comment>
<dbReference type="Proteomes" id="UP000179059">
    <property type="component" value="Unassembled WGS sequence"/>
</dbReference>
<dbReference type="EMBL" id="MHKX01000013">
    <property type="protein sequence ID" value="OGY98216.1"/>
    <property type="molecule type" value="Genomic_DNA"/>
</dbReference>
<dbReference type="AlphaFoldDB" id="A0A1G2CAI9"/>
<gene>
    <name evidence="1" type="ORF">A2855_02855</name>
</gene>
<proteinExistence type="predicted"/>
<sequence length="166" mass="19049">MKATTGVGIVAFAFGAPETILPNQRIARIAAKKARELNCRVYTQLDIRVEEGIPMEYTEEEPGNPPSTLRIARGAVQWAKRHRLTKLWVVAAKPHLWRAVRDVERAGREVGAQIEIRACKEIEQYPGDSWFCPDSVQDRVRSRGEWNKRENILKFMPFFVYKRLAG</sequence>
<reference evidence="1 2" key="1">
    <citation type="journal article" date="2016" name="Nat. Commun.">
        <title>Thousands of microbial genomes shed light on interconnected biogeochemical processes in an aquifer system.</title>
        <authorList>
            <person name="Anantharaman K."/>
            <person name="Brown C.T."/>
            <person name="Hug L.A."/>
            <person name="Sharon I."/>
            <person name="Castelle C.J."/>
            <person name="Probst A.J."/>
            <person name="Thomas B.C."/>
            <person name="Singh A."/>
            <person name="Wilkins M.J."/>
            <person name="Karaoz U."/>
            <person name="Brodie E.L."/>
            <person name="Williams K.H."/>
            <person name="Hubbard S.S."/>
            <person name="Banfield J.F."/>
        </authorList>
    </citation>
    <scope>NUCLEOTIDE SEQUENCE [LARGE SCALE GENOMIC DNA]</scope>
</reference>
<accession>A0A1G2CAI9</accession>
<evidence type="ECO:0008006" key="3">
    <source>
        <dbReference type="Google" id="ProtNLM"/>
    </source>
</evidence>
<evidence type="ECO:0000313" key="2">
    <source>
        <dbReference type="Proteomes" id="UP000179059"/>
    </source>
</evidence>
<organism evidence="1 2">
    <name type="scientific">Candidatus Liptonbacteria bacterium RIFCSPHIGHO2_01_FULL_57_28</name>
    <dbReference type="NCBI Taxonomy" id="1798647"/>
    <lineage>
        <taxon>Bacteria</taxon>
        <taxon>Candidatus Liptoniibacteriota</taxon>
    </lineage>
</organism>
<protein>
    <recommendedName>
        <fullName evidence="3">DUF218 domain-containing protein</fullName>
    </recommendedName>
</protein>
<evidence type="ECO:0000313" key="1">
    <source>
        <dbReference type="EMBL" id="OGY98216.1"/>
    </source>
</evidence>